<dbReference type="STRING" id="768710.DesyoDRAFT_2931"/>
<dbReference type="Pfam" id="PF02811">
    <property type="entry name" value="PHP"/>
    <property type="match status" value="1"/>
</dbReference>
<dbReference type="CDD" id="cd07437">
    <property type="entry name" value="PHP_HisPPase_Ycdx_like"/>
    <property type="match status" value="1"/>
</dbReference>
<dbReference type="RefSeq" id="WP_007784156.1">
    <property type="nucleotide sequence ID" value="NZ_CM001441.1"/>
</dbReference>
<dbReference type="SUPFAM" id="SSF89550">
    <property type="entry name" value="PHP domain-like"/>
    <property type="match status" value="1"/>
</dbReference>
<sequence>MELLVDLHTHTITSGHAYSTLTENALAASNRGLKLLGMTDHGPSMPGAPDLYHFGNLSIIPDQISGVRILPGVEANITNHEGELDMPLRYLEQLKLILVGLHPICYQGGTSEQNTEAYLKAMENPYTDIMVHPGRPDFEMDLEKIAHASARLNIPLEINNSSLATITEKARARDNCRSIARYMAKYKGPVVLGSDAHFWDRVGEFSEAVELVREVGISDYLILNTSPERVLEYLALRRKQRTDSNQRSIKHTRSIA</sequence>
<dbReference type="eggNOG" id="COG1387">
    <property type="taxonomic scope" value="Bacteria"/>
</dbReference>
<evidence type="ECO:0000313" key="2">
    <source>
        <dbReference type="EMBL" id="EHQ89978.1"/>
    </source>
</evidence>
<dbReference type="GO" id="GO:0042578">
    <property type="term" value="F:phosphoric ester hydrolase activity"/>
    <property type="evidence" value="ECO:0007669"/>
    <property type="project" value="TreeGrafter"/>
</dbReference>
<dbReference type="InterPro" id="IPR016195">
    <property type="entry name" value="Pol/histidinol_Pase-like"/>
</dbReference>
<organism evidence="2 3">
    <name type="scientific">Desulfosporosinus youngiae DSM 17734</name>
    <dbReference type="NCBI Taxonomy" id="768710"/>
    <lineage>
        <taxon>Bacteria</taxon>
        <taxon>Bacillati</taxon>
        <taxon>Bacillota</taxon>
        <taxon>Clostridia</taxon>
        <taxon>Eubacteriales</taxon>
        <taxon>Desulfitobacteriaceae</taxon>
        <taxon>Desulfosporosinus</taxon>
    </lineage>
</organism>
<accession>H5Y4F0</accession>
<dbReference type="PANTHER" id="PTHR36928">
    <property type="entry name" value="PHOSPHATASE YCDX-RELATED"/>
    <property type="match status" value="1"/>
</dbReference>
<dbReference type="Gene3D" id="3.20.20.140">
    <property type="entry name" value="Metal-dependent hydrolases"/>
    <property type="match status" value="1"/>
</dbReference>
<evidence type="ECO:0000259" key="1">
    <source>
        <dbReference type="SMART" id="SM00481"/>
    </source>
</evidence>
<name>H5Y4F0_9FIRM</name>
<dbReference type="GO" id="GO:0008270">
    <property type="term" value="F:zinc ion binding"/>
    <property type="evidence" value="ECO:0007669"/>
    <property type="project" value="TreeGrafter"/>
</dbReference>
<dbReference type="NCBIfam" id="NF006702">
    <property type="entry name" value="PRK09248.1"/>
    <property type="match status" value="1"/>
</dbReference>
<evidence type="ECO:0000313" key="3">
    <source>
        <dbReference type="Proteomes" id="UP000005104"/>
    </source>
</evidence>
<gene>
    <name evidence="2" type="ORF">DesyoDRAFT_2931</name>
</gene>
<dbReference type="InterPro" id="IPR050243">
    <property type="entry name" value="PHP_phosphatase"/>
</dbReference>
<dbReference type="InterPro" id="IPR004013">
    <property type="entry name" value="PHP_dom"/>
</dbReference>
<reference evidence="2 3" key="1">
    <citation type="submission" date="2011-11" db="EMBL/GenBank/DDBJ databases">
        <title>The Noncontiguous Finished genome of Desulfosporosinus youngiae DSM 17734.</title>
        <authorList>
            <consortium name="US DOE Joint Genome Institute (JGI-PGF)"/>
            <person name="Lucas S."/>
            <person name="Han J."/>
            <person name="Lapidus A."/>
            <person name="Cheng J.-F."/>
            <person name="Goodwin L."/>
            <person name="Pitluck S."/>
            <person name="Peters L."/>
            <person name="Ovchinnikova G."/>
            <person name="Lu M."/>
            <person name="Land M.L."/>
            <person name="Hauser L."/>
            <person name="Pester M."/>
            <person name="Spring S."/>
            <person name="Ollivier B."/>
            <person name="Rattei T."/>
            <person name="Klenk H.-P."/>
            <person name="Wagner M."/>
            <person name="Loy A."/>
            <person name="Woyke T.J."/>
        </authorList>
    </citation>
    <scope>NUCLEOTIDE SEQUENCE [LARGE SCALE GENOMIC DNA]</scope>
    <source>
        <strain evidence="2 3">DSM 17734</strain>
    </source>
</reference>
<dbReference type="AlphaFoldDB" id="H5Y4F0"/>
<dbReference type="SMART" id="SM00481">
    <property type="entry name" value="POLIIIAc"/>
    <property type="match status" value="1"/>
</dbReference>
<feature type="domain" description="Polymerase/histidinol phosphatase N-terminal" evidence="1">
    <location>
        <begin position="5"/>
        <end position="79"/>
    </location>
</feature>
<dbReference type="EMBL" id="CM001441">
    <property type="protein sequence ID" value="EHQ89978.1"/>
    <property type="molecule type" value="Genomic_DNA"/>
</dbReference>
<dbReference type="GO" id="GO:0005829">
    <property type="term" value="C:cytosol"/>
    <property type="evidence" value="ECO:0007669"/>
    <property type="project" value="TreeGrafter"/>
</dbReference>
<keyword evidence="3" id="KW-1185">Reference proteome</keyword>
<dbReference type="OrthoDB" id="9808747at2"/>
<dbReference type="Proteomes" id="UP000005104">
    <property type="component" value="Chromosome"/>
</dbReference>
<keyword evidence="2" id="KW-0378">Hydrolase</keyword>
<dbReference type="PANTHER" id="PTHR36928:SF1">
    <property type="entry name" value="PHOSPHATASE YCDX-RELATED"/>
    <property type="match status" value="1"/>
</dbReference>
<dbReference type="InterPro" id="IPR003141">
    <property type="entry name" value="Pol/His_phosphatase_N"/>
</dbReference>
<dbReference type="HOGENOM" id="CLU_061999_0_1_9"/>
<proteinExistence type="predicted"/>
<protein>
    <submittedName>
        <fullName evidence="2">PHP family phosphohydrolase, histidinol phosphatase</fullName>
    </submittedName>
</protein>